<dbReference type="GO" id="GO:0016747">
    <property type="term" value="F:acyltransferase activity, transferring groups other than amino-acyl groups"/>
    <property type="evidence" value="ECO:0007669"/>
    <property type="project" value="InterPro"/>
</dbReference>
<feature type="region of interest" description="Disordered" evidence="1">
    <location>
        <begin position="120"/>
        <end position="147"/>
    </location>
</feature>
<dbReference type="EMBL" id="MU003847">
    <property type="protein sequence ID" value="KAF2717292.1"/>
    <property type="molecule type" value="Genomic_DNA"/>
</dbReference>
<sequence>MAGRSEFVDCVTPGNLYGRLKLYDRTKPPTEQPGNDAADPARSIPQSFLDTMSVREEVYVKEQKVPLENELDQDDERSYHWVAYASLGNSISPPTNGEAGVDRRASTSTKIPIGTIRLVPPPHPPHPAPGTNHPADALDTGDAADPRDDHEEAYIKLGRLAVIKEFRKAGISRLLIETALAFAREHPYEMTPTYDPSQVEALKQAASQNTGVGMDWKGLVLVHAQEAEGVQKVWRRHGFEKDDSMGVWVEEEISHVGMWKRLDVAESRRKSKVFLNSGSAGGLI</sequence>
<evidence type="ECO:0000259" key="2">
    <source>
        <dbReference type="PROSITE" id="PS51186"/>
    </source>
</evidence>
<organism evidence="3 4">
    <name type="scientific">Polychaeton citri CBS 116435</name>
    <dbReference type="NCBI Taxonomy" id="1314669"/>
    <lineage>
        <taxon>Eukaryota</taxon>
        <taxon>Fungi</taxon>
        <taxon>Dikarya</taxon>
        <taxon>Ascomycota</taxon>
        <taxon>Pezizomycotina</taxon>
        <taxon>Dothideomycetes</taxon>
        <taxon>Dothideomycetidae</taxon>
        <taxon>Capnodiales</taxon>
        <taxon>Capnodiaceae</taxon>
        <taxon>Polychaeton</taxon>
    </lineage>
</organism>
<dbReference type="AlphaFoldDB" id="A0A9P4Q3C9"/>
<accession>A0A9P4Q3C9</accession>
<evidence type="ECO:0000256" key="1">
    <source>
        <dbReference type="SAM" id="MobiDB-lite"/>
    </source>
</evidence>
<name>A0A9P4Q3C9_9PEZI</name>
<evidence type="ECO:0000313" key="3">
    <source>
        <dbReference type="EMBL" id="KAF2717292.1"/>
    </source>
</evidence>
<proteinExistence type="predicted"/>
<gene>
    <name evidence="3" type="ORF">K431DRAFT_307065</name>
</gene>
<dbReference type="CDD" id="cd04301">
    <property type="entry name" value="NAT_SF"/>
    <property type="match status" value="1"/>
</dbReference>
<feature type="domain" description="N-acetyltransferase" evidence="2">
    <location>
        <begin position="55"/>
        <end position="263"/>
    </location>
</feature>
<dbReference type="PROSITE" id="PS51186">
    <property type="entry name" value="GNAT"/>
    <property type="match status" value="1"/>
</dbReference>
<evidence type="ECO:0000313" key="4">
    <source>
        <dbReference type="Proteomes" id="UP000799441"/>
    </source>
</evidence>
<keyword evidence="4" id="KW-1185">Reference proteome</keyword>
<protein>
    <recommendedName>
        <fullName evidence="2">N-acetyltransferase domain-containing protein</fullName>
    </recommendedName>
</protein>
<dbReference type="Proteomes" id="UP000799441">
    <property type="component" value="Unassembled WGS sequence"/>
</dbReference>
<dbReference type="OrthoDB" id="329272at2759"/>
<feature type="region of interest" description="Disordered" evidence="1">
    <location>
        <begin position="21"/>
        <end position="43"/>
    </location>
</feature>
<dbReference type="Gene3D" id="3.40.630.30">
    <property type="match status" value="1"/>
</dbReference>
<dbReference type="SUPFAM" id="SSF55729">
    <property type="entry name" value="Acyl-CoA N-acyltransferases (Nat)"/>
    <property type="match status" value="1"/>
</dbReference>
<dbReference type="InterPro" id="IPR016181">
    <property type="entry name" value="Acyl_CoA_acyltransferase"/>
</dbReference>
<reference evidence="3" key="1">
    <citation type="journal article" date="2020" name="Stud. Mycol.">
        <title>101 Dothideomycetes genomes: a test case for predicting lifestyles and emergence of pathogens.</title>
        <authorList>
            <person name="Haridas S."/>
            <person name="Albert R."/>
            <person name="Binder M."/>
            <person name="Bloem J."/>
            <person name="Labutti K."/>
            <person name="Salamov A."/>
            <person name="Andreopoulos B."/>
            <person name="Baker S."/>
            <person name="Barry K."/>
            <person name="Bills G."/>
            <person name="Bluhm B."/>
            <person name="Cannon C."/>
            <person name="Castanera R."/>
            <person name="Culley D."/>
            <person name="Daum C."/>
            <person name="Ezra D."/>
            <person name="Gonzalez J."/>
            <person name="Henrissat B."/>
            <person name="Kuo A."/>
            <person name="Liang C."/>
            <person name="Lipzen A."/>
            <person name="Lutzoni F."/>
            <person name="Magnuson J."/>
            <person name="Mondo S."/>
            <person name="Nolan M."/>
            <person name="Ohm R."/>
            <person name="Pangilinan J."/>
            <person name="Park H.-J."/>
            <person name="Ramirez L."/>
            <person name="Alfaro M."/>
            <person name="Sun H."/>
            <person name="Tritt A."/>
            <person name="Yoshinaga Y."/>
            <person name="Zwiers L.-H."/>
            <person name="Turgeon B."/>
            <person name="Goodwin S."/>
            <person name="Spatafora J."/>
            <person name="Crous P."/>
            <person name="Grigoriev I."/>
        </authorList>
    </citation>
    <scope>NUCLEOTIDE SEQUENCE</scope>
    <source>
        <strain evidence="3">CBS 116435</strain>
    </source>
</reference>
<dbReference type="InterPro" id="IPR000182">
    <property type="entry name" value="GNAT_dom"/>
</dbReference>
<comment type="caution">
    <text evidence="3">The sequence shown here is derived from an EMBL/GenBank/DDBJ whole genome shotgun (WGS) entry which is preliminary data.</text>
</comment>